<feature type="domain" description="CCC" evidence="1">
    <location>
        <begin position="155"/>
        <end position="261"/>
    </location>
</feature>
<dbReference type="Proteomes" id="UP000092443">
    <property type="component" value="Unplaced"/>
</dbReference>
<sequence>MSAINHLTEAKVNNGILHRRSGNSSGKCSTTNNKCWKLAYKAKGHLCNNDDDFYQLKSVYHQKQNQQRHYSSPSLSATRSNTYCSSSSSSSSLSSSIFCFIYSSQSVCLWCFTFLSLVCLLMMHNASAEPQGCILCEKSDLKGKDPQTNYEEFRFEHQVTRQDAINALRRLNDSFYEGPEVGNSCNAVRCTSKLMKYCLSSQFINDHCLCELGHNLEGLPYVPHICYVGEKAYTASVGSCFIYEEVKDCCCAPALATQWRHISAACGIYKSWMHCYYIALLGCSLWALNNWRNLLN</sequence>
<gene>
    <name evidence="3" type="primary">LOC119645373</name>
</gene>
<proteinExistence type="predicted"/>
<organism evidence="2 3">
    <name type="scientific">Glossina fuscipes</name>
    <dbReference type="NCBI Taxonomy" id="7396"/>
    <lineage>
        <taxon>Eukaryota</taxon>
        <taxon>Metazoa</taxon>
        <taxon>Ecdysozoa</taxon>
        <taxon>Arthropoda</taxon>
        <taxon>Hexapoda</taxon>
        <taxon>Insecta</taxon>
        <taxon>Pterygota</taxon>
        <taxon>Neoptera</taxon>
        <taxon>Endopterygota</taxon>
        <taxon>Diptera</taxon>
        <taxon>Brachycera</taxon>
        <taxon>Muscomorpha</taxon>
        <taxon>Hippoboscoidea</taxon>
        <taxon>Glossinidae</taxon>
        <taxon>Glossina</taxon>
    </lineage>
</organism>
<dbReference type="Pfam" id="PF26644">
    <property type="entry name" value="CCC"/>
    <property type="match status" value="1"/>
</dbReference>
<dbReference type="AlphaFoldDB" id="A0A9C6DS88"/>
<protein>
    <submittedName>
        <fullName evidence="3">Uncharacterized protein LOC119645373</fullName>
    </submittedName>
</protein>
<evidence type="ECO:0000259" key="1">
    <source>
        <dbReference type="Pfam" id="PF26644"/>
    </source>
</evidence>
<dbReference type="KEGG" id="gfs:119645373"/>
<dbReference type="RefSeq" id="XP_037901486.1">
    <property type="nucleotide sequence ID" value="XM_038045558.1"/>
</dbReference>
<dbReference type="GeneID" id="119645373"/>
<accession>A0A9C6DS88</accession>
<evidence type="ECO:0000313" key="3">
    <source>
        <dbReference type="RefSeq" id="XP_037901486.1"/>
    </source>
</evidence>
<keyword evidence="2" id="KW-1185">Reference proteome</keyword>
<dbReference type="InterPro" id="IPR058250">
    <property type="entry name" value="CCC"/>
</dbReference>
<name>A0A9C6DS88_9MUSC</name>
<reference evidence="3" key="1">
    <citation type="submission" date="2025-08" db="UniProtKB">
        <authorList>
            <consortium name="RefSeq"/>
        </authorList>
    </citation>
    <scope>IDENTIFICATION</scope>
    <source>
        <tissue evidence="3">Whole body pupa</tissue>
    </source>
</reference>
<evidence type="ECO:0000313" key="2">
    <source>
        <dbReference type="Proteomes" id="UP000092443"/>
    </source>
</evidence>